<keyword evidence="1" id="KW-1133">Transmembrane helix</keyword>
<comment type="caution">
    <text evidence="2">The sequence shown here is derived from an EMBL/GenBank/DDBJ whole genome shotgun (WGS) entry which is preliminary data.</text>
</comment>
<keyword evidence="1" id="KW-0812">Transmembrane</keyword>
<protein>
    <submittedName>
        <fullName evidence="2">Uncharacterized protein</fullName>
    </submittedName>
</protein>
<organism evidence="2 3">
    <name type="scientific">Liparis tanakae</name>
    <name type="common">Tanaka's snailfish</name>
    <dbReference type="NCBI Taxonomy" id="230148"/>
    <lineage>
        <taxon>Eukaryota</taxon>
        <taxon>Metazoa</taxon>
        <taxon>Chordata</taxon>
        <taxon>Craniata</taxon>
        <taxon>Vertebrata</taxon>
        <taxon>Euteleostomi</taxon>
        <taxon>Actinopterygii</taxon>
        <taxon>Neopterygii</taxon>
        <taxon>Teleostei</taxon>
        <taxon>Neoteleostei</taxon>
        <taxon>Acanthomorphata</taxon>
        <taxon>Eupercaria</taxon>
        <taxon>Perciformes</taxon>
        <taxon>Cottioidei</taxon>
        <taxon>Cottales</taxon>
        <taxon>Liparidae</taxon>
        <taxon>Liparis</taxon>
    </lineage>
</organism>
<dbReference type="EMBL" id="SRLO01004033">
    <property type="protein sequence ID" value="TNN30871.1"/>
    <property type="molecule type" value="Genomic_DNA"/>
</dbReference>
<proteinExistence type="predicted"/>
<dbReference type="AlphaFoldDB" id="A0A4Z2EQM9"/>
<evidence type="ECO:0000313" key="2">
    <source>
        <dbReference type="EMBL" id="TNN30871.1"/>
    </source>
</evidence>
<keyword evidence="1" id="KW-0472">Membrane</keyword>
<accession>A0A4Z2EQM9</accession>
<reference evidence="2 3" key="1">
    <citation type="submission" date="2019-03" db="EMBL/GenBank/DDBJ databases">
        <title>First draft genome of Liparis tanakae, snailfish: a comprehensive survey of snailfish specific genes.</title>
        <authorList>
            <person name="Kim W."/>
            <person name="Song I."/>
            <person name="Jeong J.-H."/>
            <person name="Kim D."/>
            <person name="Kim S."/>
            <person name="Ryu S."/>
            <person name="Song J.Y."/>
            <person name="Lee S.K."/>
        </authorList>
    </citation>
    <scope>NUCLEOTIDE SEQUENCE [LARGE SCALE GENOMIC DNA]</scope>
    <source>
        <tissue evidence="2">Muscle</tissue>
    </source>
</reference>
<feature type="transmembrane region" description="Helical" evidence="1">
    <location>
        <begin position="38"/>
        <end position="60"/>
    </location>
</feature>
<dbReference type="Proteomes" id="UP000314294">
    <property type="component" value="Unassembled WGS sequence"/>
</dbReference>
<keyword evidence="3" id="KW-1185">Reference proteome</keyword>
<evidence type="ECO:0000256" key="1">
    <source>
        <dbReference type="SAM" id="Phobius"/>
    </source>
</evidence>
<gene>
    <name evidence="2" type="ORF">EYF80_058977</name>
</gene>
<evidence type="ECO:0000313" key="3">
    <source>
        <dbReference type="Proteomes" id="UP000314294"/>
    </source>
</evidence>
<name>A0A4Z2EQM9_9TELE</name>
<sequence>MELPLVAAVVVCGGAEPLTGLSGRLITNQSAAEATHWFIWSCVSVSGLVSLVSLVSLAWCPGASVPAARWSLRLPLILR</sequence>